<dbReference type="SUPFAM" id="SSF50685">
    <property type="entry name" value="Barwin-like endoglucanases"/>
    <property type="match status" value="1"/>
</dbReference>
<protein>
    <submittedName>
        <fullName evidence="1">Uncharacterized protein</fullName>
    </submittedName>
</protein>
<proteinExistence type="predicted"/>
<evidence type="ECO:0000313" key="1">
    <source>
        <dbReference type="EMBL" id="KIZ07508.1"/>
    </source>
</evidence>
<gene>
    <name evidence="1" type="ORF">MNEG_0442</name>
</gene>
<dbReference type="AlphaFoldDB" id="A0A0D2KBC0"/>
<evidence type="ECO:0000313" key="2">
    <source>
        <dbReference type="Proteomes" id="UP000054498"/>
    </source>
</evidence>
<keyword evidence="2" id="KW-1185">Reference proteome</keyword>
<dbReference type="InterPro" id="IPR036908">
    <property type="entry name" value="RlpA-like_sf"/>
</dbReference>
<dbReference type="Proteomes" id="UP000054498">
    <property type="component" value="Unassembled WGS sequence"/>
</dbReference>
<dbReference type="RefSeq" id="XP_013906527.1">
    <property type="nucleotide sequence ID" value="XM_014051073.1"/>
</dbReference>
<accession>A0A0D2KBC0</accession>
<dbReference type="GeneID" id="25726560"/>
<sequence length="252" mass="28624">MIGSGSCGYGYLWKDEPLGWDVAAATDFMDGYEDNHFDVSVWAWEKLADKKWGVIGGRPTRDWPEYSGEPDVLRVFDNGVAPYWWVEQWNAWVQPQSDAMQSGMRKGQGFCAKISQSGGIRFKTNPGAFQNKYKINFWVYVGVTGWEGTAAKIPDIWIRIGGDKGACNLVRVHDSSPNAFEPMCQYCADYYWRWTHYLPWYGGASTSQIYNSGDSFKGCGGNGVWDLDYIEFVAPYNWGGDRWLCIDNIQLV</sequence>
<name>A0A0D2KBC0_9CHLO</name>
<dbReference type="EMBL" id="KK100254">
    <property type="protein sequence ID" value="KIZ07508.1"/>
    <property type="molecule type" value="Genomic_DNA"/>
</dbReference>
<organism evidence="1 2">
    <name type="scientific">Monoraphidium neglectum</name>
    <dbReference type="NCBI Taxonomy" id="145388"/>
    <lineage>
        <taxon>Eukaryota</taxon>
        <taxon>Viridiplantae</taxon>
        <taxon>Chlorophyta</taxon>
        <taxon>core chlorophytes</taxon>
        <taxon>Chlorophyceae</taxon>
        <taxon>CS clade</taxon>
        <taxon>Sphaeropleales</taxon>
        <taxon>Selenastraceae</taxon>
        <taxon>Monoraphidium</taxon>
    </lineage>
</organism>
<dbReference type="KEGG" id="mng:MNEG_0442"/>
<dbReference type="OrthoDB" id="5823761at2759"/>
<reference evidence="1 2" key="1">
    <citation type="journal article" date="2013" name="BMC Genomics">
        <title>Reconstruction of the lipid metabolism for the microalga Monoraphidium neglectum from its genome sequence reveals characteristics suitable for biofuel production.</title>
        <authorList>
            <person name="Bogen C."/>
            <person name="Al-Dilaimi A."/>
            <person name="Albersmeier A."/>
            <person name="Wichmann J."/>
            <person name="Grundmann M."/>
            <person name="Rupp O."/>
            <person name="Lauersen K.J."/>
            <person name="Blifernez-Klassen O."/>
            <person name="Kalinowski J."/>
            <person name="Goesmann A."/>
            <person name="Mussgnug J.H."/>
            <person name="Kruse O."/>
        </authorList>
    </citation>
    <scope>NUCLEOTIDE SEQUENCE [LARGE SCALE GENOMIC DNA]</scope>
    <source>
        <strain evidence="1 2">SAG 48.87</strain>
    </source>
</reference>